<feature type="compositionally biased region" description="Basic and acidic residues" evidence="1">
    <location>
        <begin position="9"/>
        <end position="19"/>
    </location>
</feature>
<evidence type="ECO:0000313" key="2">
    <source>
        <dbReference type="EMBL" id="BAC84848.1"/>
    </source>
</evidence>
<dbReference type="AlphaFoldDB" id="Q6YSF2"/>
<dbReference type="EMBL" id="AP006458">
    <property type="protein sequence ID" value="BAC84848.1"/>
    <property type="molecule type" value="Genomic_DNA"/>
</dbReference>
<sequence length="138" mass="15004">MPVMPCMDGADRGERRSDGGCESSDVGDHPPSVEETVPGRRAVLLARTAWTGPRGWTWLVGPWGWCGWRGGVHLGPLVSFMGGRGWMGNDARAGGVVFGYAAPPPCPTGPLHLRPSPANRFNFHQVKYKAQTGKYFRQ</sequence>
<accession>Q6YSF2</accession>
<dbReference type="Proteomes" id="UP000000763">
    <property type="component" value="Chromosome 7"/>
</dbReference>
<feature type="region of interest" description="Disordered" evidence="1">
    <location>
        <begin position="1"/>
        <end position="35"/>
    </location>
</feature>
<gene>
    <name evidence="2" type="primary">OSJNBa0072I06.31</name>
</gene>
<evidence type="ECO:0000256" key="1">
    <source>
        <dbReference type="SAM" id="MobiDB-lite"/>
    </source>
</evidence>
<organism evidence="2 3">
    <name type="scientific">Oryza sativa subsp. japonica</name>
    <name type="common">Rice</name>
    <dbReference type="NCBI Taxonomy" id="39947"/>
    <lineage>
        <taxon>Eukaryota</taxon>
        <taxon>Viridiplantae</taxon>
        <taxon>Streptophyta</taxon>
        <taxon>Embryophyta</taxon>
        <taxon>Tracheophyta</taxon>
        <taxon>Spermatophyta</taxon>
        <taxon>Magnoliopsida</taxon>
        <taxon>Liliopsida</taxon>
        <taxon>Poales</taxon>
        <taxon>Poaceae</taxon>
        <taxon>BOP clade</taxon>
        <taxon>Oryzoideae</taxon>
        <taxon>Oryzeae</taxon>
        <taxon>Oryzinae</taxon>
        <taxon>Oryza</taxon>
        <taxon>Oryza sativa</taxon>
    </lineage>
</organism>
<protein>
    <submittedName>
        <fullName evidence="2">Uncharacterized protein</fullName>
    </submittedName>
</protein>
<name>Q6YSF2_ORYSJ</name>
<reference evidence="3" key="1">
    <citation type="journal article" date="2005" name="Nature">
        <title>The map-based sequence of the rice genome.</title>
        <authorList>
            <consortium name="International rice genome sequencing project (IRGSP)"/>
            <person name="Matsumoto T."/>
            <person name="Wu J."/>
            <person name="Kanamori H."/>
            <person name="Katayose Y."/>
            <person name="Fujisawa M."/>
            <person name="Namiki N."/>
            <person name="Mizuno H."/>
            <person name="Yamamoto K."/>
            <person name="Antonio B.A."/>
            <person name="Baba T."/>
            <person name="Sakata K."/>
            <person name="Nagamura Y."/>
            <person name="Aoki H."/>
            <person name="Arikawa K."/>
            <person name="Arita K."/>
            <person name="Bito T."/>
            <person name="Chiden Y."/>
            <person name="Fujitsuka N."/>
            <person name="Fukunaka R."/>
            <person name="Hamada M."/>
            <person name="Harada C."/>
            <person name="Hayashi A."/>
            <person name="Hijishita S."/>
            <person name="Honda M."/>
            <person name="Hosokawa S."/>
            <person name="Ichikawa Y."/>
            <person name="Idonuma A."/>
            <person name="Iijima M."/>
            <person name="Ikeda M."/>
            <person name="Ikeno M."/>
            <person name="Ito K."/>
            <person name="Ito S."/>
            <person name="Ito T."/>
            <person name="Ito Y."/>
            <person name="Ito Y."/>
            <person name="Iwabuchi A."/>
            <person name="Kamiya K."/>
            <person name="Karasawa W."/>
            <person name="Kurita K."/>
            <person name="Katagiri S."/>
            <person name="Kikuta A."/>
            <person name="Kobayashi H."/>
            <person name="Kobayashi N."/>
            <person name="Machita K."/>
            <person name="Maehara T."/>
            <person name="Masukawa M."/>
            <person name="Mizubayashi T."/>
            <person name="Mukai Y."/>
            <person name="Nagasaki H."/>
            <person name="Nagata Y."/>
            <person name="Naito S."/>
            <person name="Nakashima M."/>
            <person name="Nakama Y."/>
            <person name="Nakamichi Y."/>
            <person name="Nakamura M."/>
            <person name="Meguro A."/>
            <person name="Negishi M."/>
            <person name="Ohta I."/>
            <person name="Ohta T."/>
            <person name="Okamoto M."/>
            <person name="Ono N."/>
            <person name="Saji S."/>
            <person name="Sakaguchi M."/>
            <person name="Sakai K."/>
            <person name="Shibata M."/>
            <person name="Shimokawa T."/>
            <person name="Song J."/>
            <person name="Takazaki Y."/>
            <person name="Terasawa K."/>
            <person name="Tsugane M."/>
            <person name="Tsuji K."/>
            <person name="Ueda S."/>
            <person name="Waki K."/>
            <person name="Yamagata H."/>
            <person name="Yamamoto M."/>
            <person name="Yamamoto S."/>
            <person name="Yamane H."/>
            <person name="Yoshiki S."/>
            <person name="Yoshihara R."/>
            <person name="Yukawa K."/>
            <person name="Zhong H."/>
            <person name="Yano M."/>
            <person name="Yuan Q."/>
            <person name="Ouyang S."/>
            <person name="Liu J."/>
            <person name="Jones K.M."/>
            <person name="Gansberger K."/>
            <person name="Moffat K."/>
            <person name="Hill J."/>
            <person name="Bera J."/>
            <person name="Fadrosh D."/>
            <person name="Jin S."/>
            <person name="Johri S."/>
            <person name="Kim M."/>
            <person name="Overton L."/>
            <person name="Reardon M."/>
            <person name="Tsitrin T."/>
            <person name="Vuong H."/>
            <person name="Weaver B."/>
            <person name="Ciecko A."/>
            <person name="Tallon L."/>
            <person name="Jackson J."/>
            <person name="Pai G."/>
            <person name="Aken S.V."/>
            <person name="Utterback T."/>
            <person name="Reidmuller S."/>
            <person name="Feldblyum T."/>
            <person name="Hsiao J."/>
            <person name="Zismann V."/>
            <person name="Iobst S."/>
            <person name="de Vazeille A.R."/>
            <person name="Buell C.R."/>
            <person name="Ying K."/>
            <person name="Li Y."/>
            <person name="Lu T."/>
            <person name="Huang Y."/>
            <person name="Zhao Q."/>
            <person name="Feng Q."/>
            <person name="Zhang L."/>
            <person name="Zhu J."/>
            <person name="Weng Q."/>
            <person name="Mu J."/>
            <person name="Lu Y."/>
            <person name="Fan D."/>
            <person name="Liu Y."/>
            <person name="Guan J."/>
            <person name="Zhang Y."/>
            <person name="Yu S."/>
            <person name="Liu X."/>
            <person name="Zhang Y."/>
            <person name="Hong G."/>
            <person name="Han B."/>
            <person name="Choisne N."/>
            <person name="Demange N."/>
            <person name="Orjeda G."/>
            <person name="Samain S."/>
            <person name="Cattolico L."/>
            <person name="Pelletier E."/>
            <person name="Couloux A."/>
            <person name="Segurens B."/>
            <person name="Wincker P."/>
            <person name="D'Hont A."/>
            <person name="Scarpelli C."/>
            <person name="Weissenbach J."/>
            <person name="Salanoubat M."/>
            <person name="Quetier F."/>
            <person name="Yu Y."/>
            <person name="Kim H.R."/>
            <person name="Rambo T."/>
            <person name="Currie J."/>
            <person name="Collura K."/>
            <person name="Luo M."/>
            <person name="Yang T."/>
            <person name="Ammiraju J.S.S."/>
            <person name="Engler F."/>
            <person name="Soderlund C."/>
            <person name="Wing R.A."/>
            <person name="Palmer L.E."/>
            <person name="de la Bastide M."/>
            <person name="Spiegel L."/>
            <person name="Nascimento L."/>
            <person name="Zutavern T."/>
            <person name="O'Shaughnessy A."/>
            <person name="Dike S."/>
            <person name="Dedhia N."/>
            <person name="Preston R."/>
            <person name="Balija V."/>
            <person name="McCombie W.R."/>
            <person name="Chow T."/>
            <person name="Chen H."/>
            <person name="Chung M."/>
            <person name="Chen C."/>
            <person name="Shaw J."/>
            <person name="Wu H."/>
            <person name="Hsiao K."/>
            <person name="Chao Y."/>
            <person name="Chu M."/>
            <person name="Cheng C."/>
            <person name="Hour A."/>
            <person name="Lee P."/>
            <person name="Lin S."/>
            <person name="Lin Y."/>
            <person name="Liou J."/>
            <person name="Liu S."/>
            <person name="Hsing Y."/>
            <person name="Raghuvanshi S."/>
            <person name="Mohanty A."/>
            <person name="Bharti A.K."/>
            <person name="Gaur A."/>
            <person name="Gupta V."/>
            <person name="Kumar D."/>
            <person name="Ravi V."/>
            <person name="Vij S."/>
            <person name="Kapur A."/>
            <person name="Khurana P."/>
            <person name="Khurana P."/>
            <person name="Khurana J.P."/>
            <person name="Tyagi A.K."/>
            <person name="Gaikwad K."/>
            <person name="Singh A."/>
            <person name="Dalal V."/>
            <person name="Srivastava S."/>
            <person name="Dixit A."/>
            <person name="Pal A.K."/>
            <person name="Ghazi I.A."/>
            <person name="Yadav M."/>
            <person name="Pandit A."/>
            <person name="Bhargava A."/>
            <person name="Sureshbabu K."/>
            <person name="Batra K."/>
            <person name="Sharma T.R."/>
            <person name="Mohapatra T."/>
            <person name="Singh N.K."/>
            <person name="Messing J."/>
            <person name="Nelson A.B."/>
            <person name="Fuks G."/>
            <person name="Kavchok S."/>
            <person name="Keizer G."/>
            <person name="Linton E."/>
            <person name="Llaca V."/>
            <person name="Song R."/>
            <person name="Tanyolac B."/>
            <person name="Young S."/>
            <person name="Ho-Il K."/>
            <person name="Hahn J.H."/>
            <person name="Sangsakoo G."/>
            <person name="Vanavichit A."/>
            <person name="de Mattos Luiz.A.T."/>
            <person name="Zimmer P.D."/>
            <person name="Malone G."/>
            <person name="Dellagostin O."/>
            <person name="de Oliveira A.C."/>
            <person name="Bevan M."/>
            <person name="Bancroft I."/>
            <person name="Minx P."/>
            <person name="Cordum H."/>
            <person name="Wilson R."/>
            <person name="Cheng Z."/>
            <person name="Jin W."/>
            <person name="Jiang J."/>
            <person name="Leong S.A."/>
            <person name="Iwama H."/>
            <person name="Gojobori T."/>
            <person name="Itoh T."/>
            <person name="Niimura Y."/>
            <person name="Fujii Y."/>
            <person name="Habara T."/>
            <person name="Sakai H."/>
            <person name="Sato Y."/>
            <person name="Wilson G."/>
            <person name="Kumar K."/>
            <person name="McCouch S."/>
            <person name="Juretic N."/>
            <person name="Hoen D."/>
            <person name="Wright S."/>
            <person name="Bruskiewich R."/>
            <person name="Bureau T."/>
            <person name="Miyao A."/>
            <person name="Hirochika H."/>
            <person name="Nishikawa T."/>
            <person name="Kadowaki K."/>
            <person name="Sugiura M."/>
            <person name="Burr B."/>
            <person name="Sasaki T."/>
        </authorList>
    </citation>
    <scope>NUCLEOTIDE SEQUENCE [LARGE SCALE GENOMIC DNA]</scope>
    <source>
        <strain evidence="3">cv. Nipponbare</strain>
    </source>
</reference>
<proteinExistence type="predicted"/>
<evidence type="ECO:0000313" key="3">
    <source>
        <dbReference type="Proteomes" id="UP000000763"/>
    </source>
</evidence>
<reference evidence="3" key="2">
    <citation type="journal article" date="2008" name="Nucleic Acids Res.">
        <title>The rice annotation project database (RAP-DB): 2008 update.</title>
        <authorList>
            <consortium name="The rice annotation project (RAP)"/>
        </authorList>
    </citation>
    <scope>GENOME REANNOTATION</scope>
    <source>
        <strain evidence="3">cv. Nipponbare</strain>
    </source>
</reference>